<feature type="signal peptide" evidence="4">
    <location>
        <begin position="1"/>
        <end position="25"/>
    </location>
</feature>
<dbReference type="Proteomes" id="UP001329430">
    <property type="component" value="Chromosome 4"/>
</dbReference>
<gene>
    <name evidence="5" type="ORF">RI129_006092</name>
</gene>
<accession>A0AAN7ZI08</accession>
<feature type="chain" id="PRO_5042985268" evidence="4">
    <location>
        <begin position="26"/>
        <end position="544"/>
    </location>
</feature>
<feature type="transmembrane region" description="Helical" evidence="3">
    <location>
        <begin position="190"/>
        <end position="212"/>
    </location>
</feature>
<proteinExistence type="predicted"/>
<evidence type="ECO:0000256" key="1">
    <source>
        <dbReference type="SAM" id="Coils"/>
    </source>
</evidence>
<evidence type="ECO:0000313" key="6">
    <source>
        <dbReference type="Proteomes" id="UP001329430"/>
    </source>
</evidence>
<dbReference type="GO" id="GO:0016020">
    <property type="term" value="C:membrane"/>
    <property type="evidence" value="ECO:0007669"/>
    <property type="project" value="TreeGrafter"/>
</dbReference>
<dbReference type="Pfam" id="PF07898">
    <property type="entry name" value="DUF1676"/>
    <property type="match status" value="1"/>
</dbReference>
<keyword evidence="3" id="KW-0812">Transmembrane</keyword>
<dbReference type="InterPro" id="IPR012464">
    <property type="entry name" value="DUF1676"/>
</dbReference>
<sequence length="544" mass="62120">MSWWPRQRLGGVLLIYFISVRLVCSLNKTSEDGIPEIPSNFSSINRLIDLVRHNCGKPTVLCIQRTLYDYLEDVLDNTGNYKFNGFITFTKNNASFGDYKDNVTYYNSARRRDRAEDIGNKALRFILTHNMQIEMPKLMFEGSTLEISPRSLDGSGLITKLELIPKAIKKELGSPRIFFKKIKKFIGEKLLHALLAIVLVVALLLIKFLFFLPLLAGVAVAKKVLLKILLFFFPFLSYLFKLCPYVENAHGLTKFHHHHHQIAHLHHVPPNHETTGHQDPHQSYDIGFEYYGGGPDLSADFLHRKTDPPRTLLGDQNQIHSWSSNRSKKPQMNRPLTPAEIEALTLKAEREAVLKVRLQQEHNRVLAENKLLQDQIQQSLKVQEKLKQQAQQMQLNTRRYGQGTPTGPSLGVMVPSQVLTIPPLTEPLSHNNIPNTSSMAQTSYDSFYSPILEKIDQVLNGIKFTEEPCRERIICSMYKNPTKFSPHSNLISAQLSRDSNELQKPTTTNGDVIRFYKYVQAARDGQDKRDCLRLYPACAINTEQ</sequence>
<feature type="coiled-coil region" evidence="1">
    <location>
        <begin position="355"/>
        <end position="396"/>
    </location>
</feature>
<dbReference type="InterPro" id="IPR006631">
    <property type="entry name" value="DM4_12"/>
</dbReference>
<keyword evidence="1" id="KW-0175">Coiled coil</keyword>
<dbReference type="PANTHER" id="PTHR21879">
    <property type="entry name" value="FI03362P-RELATED-RELATED"/>
    <property type="match status" value="1"/>
</dbReference>
<keyword evidence="6" id="KW-1185">Reference proteome</keyword>
<evidence type="ECO:0000313" key="5">
    <source>
        <dbReference type="EMBL" id="KAK5644792.1"/>
    </source>
</evidence>
<feature type="compositionally biased region" description="Polar residues" evidence="2">
    <location>
        <begin position="314"/>
        <end position="325"/>
    </location>
</feature>
<name>A0AAN7ZI08_9COLE</name>
<dbReference type="PANTHER" id="PTHR21879:SF4">
    <property type="entry name" value="OSIRIS 17, ISOFORM C"/>
    <property type="match status" value="1"/>
</dbReference>
<feature type="region of interest" description="Disordered" evidence="2">
    <location>
        <begin position="304"/>
        <end position="333"/>
    </location>
</feature>
<evidence type="ECO:0000256" key="4">
    <source>
        <dbReference type="SAM" id="SignalP"/>
    </source>
</evidence>
<dbReference type="AlphaFoldDB" id="A0AAN7ZI08"/>
<dbReference type="EMBL" id="JAVRBK010000004">
    <property type="protein sequence ID" value="KAK5644792.1"/>
    <property type="molecule type" value="Genomic_DNA"/>
</dbReference>
<keyword evidence="3" id="KW-0472">Membrane</keyword>
<keyword evidence="3" id="KW-1133">Transmembrane helix</keyword>
<protein>
    <submittedName>
        <fullName evidence="5">Uncharacterized protein</fullName>
    </submittedName>
</protein>
<feature type="transmembrane region" description="Helical" evidence="3">
    <location>
        <begin position="224"/>
        <end position="240"/>
    </location>
</feature>
<evidence type="ECO:0000256" key="2">
    <source>
        <dbReference type="SAM" id="MobiDB-lite"/>
    </source>
</evidence>
<evidence type="ECO:0000256" key="3">
    <source>
        <dbReference type="SAM" id="Phobius"/>
    </source>
</evidence>
<keyword evidence="4" id="KW-0732">Signal</keyword>
<dbReference type="Pfam" id="PF07841">
    <property type="entry name" value="DM4_12"/>
    <property type="match status" value="1"/>
</dbReference>
<organism evidence="5 6">
    <name type="scientific">Pyrocoelia pectoralis</name>
    <dbReference type="NCBI Taxonomy" id="417401"/>
    <lineage>
        <taxon>Eukaryota</taxon>
        <taxon>Metazoa</taxon>
        <taxon>Ecdysozoa</taxon>
        <taxon>Arthropoda</taxon>
        <taxon>Hexapoda</taxon>
        <taxon>Insecta</taxon>
        <taxon>Pterygota</taxon>
        <taxon>Neoptera</taxon>
        <taxon>Endopterygota</taxon>
        <taxon>Coleoptera</taxon>
        <taxon>Polyphaga</taxon>
        <taxon>Elateriformia</taxon>
        <taxon>Elateroidea</taxon>
        <taxon>Lampyridae</taxon>
        <taxon>Lampyrinae</taxon>
        <taxon>Pyrocoelia</taxon>
    </lineage>
</organism>
<comment type="caution">
    <text evidence="5">The sequence shown here is derived from an EMBL/GenBank/DDBJ whole genome shotgun (WGS) entry which is preliminary data.</text>
</comment>
<reference evidence="5 6" key="1">
    <citation type="journal article" date="2024" name="Insects">
        <title>An Improved Chromosome-Level Genome Assembly of the Firefly Pyrocoelia pectoralis.</title>
        <authorList>
            <person name="Fu X."/>
            <person name="Meyer-Rochow V.B."/>
            <person name="Ballantyne L."/>
            <person name="Zhu X."/>
        </authorList>
    </citation>
    <scope>NUCLEOTIDE SEQUENCE [LARGE SCALE GENOMIC DNA]</scope>
    <source>
        <strain evidence="5">XCY_ONT2</strain>
    </source>
</reference>